<accession>A0A2U3E3M7</accession>
<feature type="transmembrane region" description="Helical" evidence="9">
    <location>
        <begin position="942"/>
        <end position="963"/>
    </location>
</feature>
<keyword evidence="6 9" id="KW-1133">Transmembrane helix</keyword>
<feature type="transmembrane region" description="Helical" evidence="9">
    <location>
        <begin position="1060"/>
        <end position="1081"/>
    </location>
</feature>
<evidence type="ECO:0000256" key="8">
    <source>
        <dbReference type="SAM" id="MobiDB-lite"/>
    </source>
</evidence>
<dbReference type="PANTHER" id="PTHR10981:SF0">
    <property type="entry name" value="BATTENIN"/>
    <property type="match status" value="1"/>
</dbReference>
<evidence type="ECO:0000256" key="5">
    <source>
        <dbReference type="ARBA" id="ARBA00022970"/>
    </source>
</evidence>
<evidence type="ECO:0000313" key="10">
    <source>
        <dbReference type="EMBL" id="PWI69113.1"/>
    </source>
</evidence>
<evidence type="ECO:0000256" key="9">
    <source>
        <dbReference type="SAM" id="Phobius"/>
    </source>
</evidence>
<evidence type="ECO:0000256" key="2">
    <source>
        <dbReference type="ARBA" id="ARBA00007467"/>
    </source>
</evidence>
<name>A0A2U3E3M7_PURLI</name>
<feature type="region of interest" description="Disordered" evidence="8">
    <location>
        <begin position="1145"/>
        <end position="1165"/>
    </location>
</feature>
<feature type="transmembrane region" description="Helical" evidence="9">
    <location>
        <begin position="1220"/>
        <end position="1238"/>
    </location>
</feature>
<proteinExistence type="inferred from homology"/>
<feature type="transmembrane region" description="Helical" evidence="9">
    <location>
        <begin position="659"/>
        <end position="676"/>
    </location>
</feature>
<feature type="compositionally biased region" description="Low complexity" evidence="8">
    <location>
        <begin position="1146"/>
        <end position="1165"/>
    </location>
</feature>
<keyword evidence="4 9" id="KW-0812">Transmembrane</keyword>
<protein>
    <recommendedName>
        <fullName evidence="12">Protein BTN</fullName>
    </recommendedName>
</protein>
<dbReference type="GO" id="GO:0006865">
    <property type="term" value="P:amino acid transport"/>
    <property type="evidence" value="ECO:0007669"/>
    <property type="project" value="UniProtKB-KW"/>
</dbReference>
<comment type="caution">
    <text evidence="10">The sequence shown here is derived from an EMBL/GenBank/DDBJ whole genome shotgun (WGS) entry which is preliminary data.</text>
</comment>
<gene>
    <name evidence="10" type="ORF">PCL_01498</name>
</gene>
<dbReference type="PANTHER" id="PTHR10981">
    <property type="entry name" value="BATTENIN"/>
    <property type="match status" value="1"/>
</dbReference>
<dbReference type="PRINTS" id="PR01315">
    <property type="entry name" value="BATTENIN"/>
</dbReference>
<evidence type="ECO:0000256" key="6">
    <source>
        <dbReference type="ARBA" id="ARBA00022989"/>
    </source>
</evidence>
<comment type="similarity">
    <text evidence="2">Belongs to the battenin family.</text>
</comment>
<evidence type="ECO:0000313" key="11">
    <source>
        <dbReference type="Proteomes" id="UP000245956"/>
    </source>
</evidence>
<keyword evidence="7 9" id="KW-0472">Membrane</keyword>
<feature type="transmembrane region" description="Helical" evidence="9">
    <location>
        <begin position="1276"/>
        <end position="1295"/>
    </location>
</feature>
<dbReference type="InterPro" id="IPR003492">
    <property type="entry name" value="Battenin_disease_Cln3"/>
</dbReference>
<dbReference type="CDD" id="cd06174">
    <property type="entry name" value="MFS"/>
    <property type="match status" value="1"/>
</dbReference>
<keyword evidence="3" id="KW-0813">Transport</keyword>
<dbReference type="GO" id="GO:0012505">
    <property type="term" value="C:endomembrane system"/>
    <property type="evidence" value="ECO:0007669"/>
    <property type="project" value="UniProtKB-SubCell"/>
</dbReference>
<dbReference type="SUPFAM" id="SSF103473">
    <property type="entry name" value="MFS general substrate transporter"/>
    <property type="match status" value="1"/>
</dbReference>
<keyword evidence="5" id="KW-0029">Amino-acid transport</keyword>
<evidence type="ECO:0000256" key="7">
    <source>
        <dbReference type="ARBA" id="ARBA00023136"/>
    </source>
</evidence>
<feature type="transmembrane region" description="Helical" evidence="9">
    <location>
        <begin position="1250"/>
        <end position="1270"/>
    </location>
</feature>
<dbReference type="EMBL" id="LCWV01000013">
    <property type="protein sequence ID" value="PWI69113.1"/>
    <property type="molecule type" value="Genomic_DNA"/>
</dbReference>
<evidence type="ECO:0000256" key="1">
    <source>
        <dbReference type="ARBA" id="ARBA00004127"/>
    </source>
</evidence>
<evidence type="ECO:0008006" key="12">
    <source>
        <dbReference type="Google" id="ProtNLM"/>
    </source>
</evidence>
<organism evidence="10 11">
    <name type="scientific">Purpureocillium lilacinum</name>
    <name type="common">Paecilomyces lilacinus</name>
    <dbReference type="NCBI Taxonomy" id="33203"/>
    <lineage>
        <taxon>Eukaryota</taxon>
        <taxon>Fungi</taxon>
        <taxon>Dikarya</taxon>
        <taxon>Ascomycota</taxon>
        <taxon>Pezizomycotina</taxon>
        <taxon>Sordariomycetes</taxon>
        <taxon>Hypocreomycetidae</taxon>
        <taxon>Hypocreales</taxon>
        <taxon>Ophiocordycipitaceae</taxon>
        <taxon>Purpureocillium</taxon>
    </lineage>
</organism>
<dbReference type="Pfam" id="PF02487">
    <property type="entry name" value="CLN3"/>
    <property type="match status" value="1"/>
</dbReference>
<dbReference type="Gene3D" id="1.20.1250.20">
    <property type="entry name" value="MFS general substrate transporter like domains"/>
    <property type="match status" value="1"/>
</dbReference>
<feature type="transmembrane region" description="Helical" evidence="9">
    <location>
        <begin position="1002"/>
        <end position="1021"/>
    </location>
</feature>
<dbReference type="Proteomes" id="UP000245956">
    <property type="component" value="Unassembled WGS sequence"/>
</dbReference>
<comment type="subcellular location">
    <subcellularLocation>
        <location evidence="1">Endomembrane system</location>
        <topology evidence="1">Multi-pass membrane protein</topology>
    </subcellularLocation>
</comment>
<feature type="region of interest" description="Disordered" evidence="8">
    <location>
        <begin position="1"/>
        <end position="51"/>
    </location>
</feature>
<dbReference type="GO" id="GO:0016020">
    <property type="term" value="C:membrane"/>
    <property type="evidence" value="ECO:0007669"/>
    <property type="project" value="InterPro"/>
</dbReference>
<feature type="region of interest" description="Disordered" evidence="8">
    <location>
        <begin position="422"/>
        <end position="452"/>
    </location>
</feature>
<dbReference type="GO" id="GO:0051453">
    <property type="term" value="P:regulation of intracellular pH"/>
    <property type="evidence" value="ECO:0007669"/>
    <property type="project" value="TreeGrafter"/>
</dbReference>
<dbReference type="InterPro" id="IPR036259">
    <property type="entry name" value="MFS_trans_sf"/>
</dbReference>
<reference evidence="10 11" key="1">
    <citation type="journal article" date="2016" name="Front. Microbiol.">
        <title>Genome and transcriptome sequences reveal the specific parasitism of the nematophagous Purpureocillium lilacinum 36-1.</title>
        <authorList>
            <person name="Xie J."/>
            <person name="Li S."/>
            <person name="Mo C."/>
            <person name="Xiao X."/>
            <person name="Peng D."/>
            <person name="Wang G."/>
            <person name="Xiao Y."/>
        </authorList>
    </citation>
    <scope>NUCLEOTIDE SEQUENCE [LARGE SCALE GENOMIC DNA]</scope>
    <source>
        <strain evidence="10 11">36-1</strain>
    </source>
</reference>
<feature type="transmembrane region" description="Helical" evidence="9">
    <location>
        <begin position="1181"/>
        <end position="1200"/>
    </location>
</feature>
<sequence>MHFSLPLPAVARSRGGNRGRTTLQSSKAENSASQTRLSHPATGFADGGPPEDEVTIDEIRDAVRMHTRFSLPVLDPGLVVEDLPTFDDLAEYAVEKEQQFRLWELEVKRLFDAVQPGTPFQAFKGTEALDVDSRRSYEILSDLADGLVVALAVLEHDGQNFLVEHKKGLFQQRLFQRSRQTLERFCDAEADPPHSDSNQPKASEEDRFRFVDHCTAVIARVLLAAAEGRHWQIFILTTLVKISTKLKVVLAKPAHCAQVSFDNNTAGIYNEKLSIPDHGHRERQQQAFNATGSQRDALMNPLLQSILAARGGQLDKSDYEGRKEVLKTFYFIQCTKYRLVILQMFEYLMVPLRGRYRLVKSSLTSFEICAMVYETGFEQFRTMVFQDNDMDLSGSSDPGMINFAYGAFEVLKEAIGASRAGLAAPPPNAGSNQTPSDPPEKDATRESAGTRLSWSIRMDERGSQTVQELNLPSMSQVITVLIPLLMARPQSIGQISSFVNMVIFADLDGNRQDNPVKPKTHDAYTAFVCLTTKGFVQNQQKAFADHEHTTSLSHALMRRTNVLAGDRIGVVRRTSSFANAGQIAEAEDEATIQSRVRAHQEELKRVSAQMSDWVFEETGIMVNTKLYVTSVMAAATLLVCGGISVGASIGERITGVDPFNIATFCWVLAAFVILFCKTVRVHDWPWNDFFHRRVLCKSVTELSSVTGVKPDLILAKLLHDESRTLLETRGPYNCVFNRKSESQDGFSINVPISTWTMLLSGLIMVEVEGEQGGGLVCLDLRRGTKLLSVENLGSHDSKEGKKFIFCDRLPGQYEKTASGGGPDRMQLKRGQEMVWMRTVGLVDRVSREQQRSAHACNALSRPASSAAYLADNTCLVPSTATRLHPNHAARHRRQPTGIISAVMTNRSPSASGLLPMPGAPSSSWSAYSARMAALARHPDTKVLISFWLLGLINNVLYVIILSAAQDLVGTLPKGIVLLADVVPSFFVKLIAPYFIHRVPYRVRVLVFIALSAAGMLMVALTPPSRSVAVKMVGVVLASLSSGGGELSFLGLSHYYGHVSLVGWGSGTGAAGLVGAGLYVVLTEWWGFGVRDSLLFSACLPAIMFVSFFFILPHDPLRRGPGRKDYETVPDDELAEEEVDEMSPGVASSALLSPGPSSTHAAYSSHSSHHSSLQTNLKRAKALFVPYMAPLLLVYVAEYTINQGVAPTLLFPVDESPFRELRGFYPFYGFLYQLGVFISRSSTPFLRIHRLYIPSFLQIGNLILLTLHALYYFIPSVYIIFVVIFWEGLLGGAVYVNCFAEIMENVPAEEREFSLSATTVSDSAGICIAGLVSIVMETSLCDYQVAHGRDWCRQIKVHHD</sequence>
<feature type="transmembrane region" description="Helical" evidence="9">
    <location>
        <begin position="1027"/>
        <end position="1048"/>
    </location>
</feature>
<feature type="transmembrane region" description="Helical" evidence="9">
    <location>
        <begin position="1093"/>
        <end position="1112"/>
    </location>
</feature>
<evidence type="ECO:0000256" key="3">
    <source>
        <dbReference type="ARBA" id="ARBA00022448"/>
    </source>
</evidence>
<feature type="compositionally biased region" description="Polar residues" evidence="8">
    <location>
        <begin position="19"/>
        <end position="37"/>
    </location>
</feature>
<feature type="transmembrane region" description="Helical" evidence="9">
    <location>
        <begin position="975"/>
        <end position="995"/>
    </location>
</feature>
<evidence type="ECO:0000256" key="4">
    <source>
        <dbReference type="ARBA" id="ARBA00022692"/>
    </source>
</evidence>
<dbReference type="GO" id="GO:0005773">
    <property type="term" value="C:vacuole"/>
    <property type="evidence" value="ECO:0007669"/>
    <property type="project" value="TreeGrafter"/>
</dbReference>